<reference evidence="4" key="1">
    <citation type="submission" date="2016-06" db="UniProtKB">
        <authorList>
            <consortium name="WormBaseParasite"/>
        </authorList>
    </citation>
    <scope>IDENTIFICATION</scope>
</reference>
<dbReference type="WBParaSite" id="nOo.2.0.1.t02305-RA">
    <property type="protein sequence ID" value="nOo.2.0.1.t02305-RA"/>
    <property type="gene ID" value="nOo.2.0.1.g02305"/>
</dbReference>
<feature type="region of interest" description="Disordered" evidence="1">
    <location>
        <begin position="21"/>
        <end position="49"/>
    </location>
</feature>
<evidence type="ECO:0000256" key="1">
    <source>
        <dbReference type="SAM" id="MobiDB-lite"/>
    </source>
</evidence>
<sequence>MAQMRAERRVARLEEARLRARQSSELQDTLRVAERRQQETEDQHQQDSVHSNHMIIIALHSGLGYW</sequence>
<dbReference type="AlphaFoldDB" id="A0A182E2V3"/>
<organism evidence="4">
    <name type="scientific">Onchocerca ochengi</name>
    <name type="common">Filarial nematode worm</name>
    <dbReference type="NCBI Taxonomy" id="42157"/>
    <lineage>
        <taxon>Eukaryota</taxon>
        <taxon>Metazoa</taxon>
        <taxon>Ecdysozoa</taxon>
        <taxon>Nematoda</taxon>
        <taxon>Chromadorea</taxon>
        <taxon>Rhabditida</taxon>
        <taxon>Spirurina</taxon>
        <taxon>Spiruromorpha</taxon>
        <taxon>Filarioidea</taxon>
        <taxon>Onchocercidae</taxon>
        <taxon>Onchocerca</taxon>
    </lineage>
</organism>
<keyword evidence="3" id="KW-1185">Reference proteome</keyword>
<evidence type="ECO:0000313" key="4">
    <source>
        <dbReference type="WBParaSite" id="nOo.2.0.1.t02305-RA"/>
    </source>
</evidence>
<name>A0A182E2V3_ONCOC</name>
<accession>A0A182E2V3</accession>
<feature type="compositionally biased region" description="Basic and acidic residues" evidence="1">
    <location>
        <begin position="31"/>
        <end position="47"/>
    </location>
</feature>
<proteinExistence type="predicted"/>
<dbReference type="Proteomes" id="UP000271087">
    <property type="component" value="Unassembled WGS sequence"/>
</dbReference>
<gene>
    <name evidence="2" type="ORF">NOO_LOCUS2305</name>
</gene>
<dbReference type="EMBL" id="UYRW01000351">
    <property type="protein sequence ID" value="VDK66005.1"/>
    <property type="molecule type" value="Genomic_DNA"/>
</dbReference>
<evidence type="ECO:0000313" key="3">
    <source>
        <dbReference type="Proteomes" id="UP000271087"/>
    </source>
</evidence>
<reference evidence="2 3" key="2">
    <citation type="submission" date="2018-08" db="EMBL/GenBank/DDBJ databases">
        <authorList>
            <person name="Laetsch R D."/>
            <person name="Stevens L."/>
            <person name="Kumar S."/>
            <person name="Blaxter L. M."/>
        </authorList>
    </citation>
    <scope>NUCLEOTIDE SEQUENCE [LARGE SCALE GENOMIC DNA]</scope>
</reference>
<evidence type="ECO:0000313" key="2">
    <source>
        <dbReference type="EMBL" id="VDK66005.1"/>
    </source>
</evidence>
<protein>
    <submittedName>
        <fullName evidence="2 4">Uncharacterized protein</fullName>
    </submittedName>
</protein>